<dbReference type="InterPro" id="IPR001995">
    <property type="entry name" value="Peptidase_A2_cat"/>
</dbReference>
<comment type="caution">
    <text evidence="3">The sequence shown here is derived from an EMBL/GenBank/DDBJ whole genome shotgun (WGS) entry which is preliminary data.</text>
</comment>
<dbReference type="RefSeq" id="WP_124329138.1">
    <property type="nucleotide sequence ID" value="NZ_BEXT01000001.1"/>
</dbReference>
<reference evidence="4" key="1">
    <citation type="submission" date="2017-11" db="EMBL/GenBank/DDBJ databases">
        <authorList>
            <person name="Watanabe M."/>
            <person name="Kojima H."/>
        </authorList>
    </citation>
    <scope>NUCLEOTIDE SEQUENCE [LARGE SCALE GENOMIC DNA]</scope>
    <source>
        <strain evidence="4">Tokyo 01</strain>
    </source>
</reference>
<reference evidence="4" key="2">
    <citation type="submission" date="2019-01" db="EMBL/GenBank/DDBJ databases">
        <title>Genome sequence of Desulfonema ishimotonii strain Tokyo 01.</title>
        <authorList>
            <person name="Fukui M."/>
        </authorList>
    </citation>
    <scope>NUCLEOTIDE SEQUENCE [LARGE SCALE GENOMIC DNA]</scope>
    <source>
        <strain evidence="4">Tokyo 01</strain>
    </source>
</reference>
<evidence type="ECO:0000313" key="4">
    <source>
        <dbReference type="Proteomes" id="UP000288096"/>
    </source>
</evidence>
<dbReference type="EMBL" id="BEXT01000001">
    <property type="protein sequence ID" value="GBC61910.1"/>
    <property type="molecule type" value="Genomic_DNA"/>
</dbReference>
<evidence type="ECO:0000259" key="2">
    <source>
        <dbReference type="PROSITE" id="PS50175"/>
    </source>
</evidence>
<dbReference type="InterPro" id="IPR021109">
    <property type="entry name" value="Peptidase_aspartic_dom_sf"/>
</dbReference>
<keyword evidence="1" id="KW-0378">Hydrolase</keyword>
<keyword evidence="4" id="KW-1185">Reference proteome</keyword>
<protein>
    <recommendedName>
        <fullName evidence="2">Peptidase A2 domain-containing protein</fullName>
    </recommendedName>
</protein>
<dbReference type="GO" id="GO:0006508">
    <property type="term" value="P:proteolysis"/>
    <property type="evidence" value="ECO:0007669"/>
    <property type="project" value="InterPro"/>
</dbReference>
<organism evidence="3 4">
    <name type="scientific">Desulfonema ishimotonii</name>
    <dbReference type="NCBI Taxonomy" id="45657"/>
    <lineage>
        <taxon>Bacteria</taxon>
        <taxon>Pseudomonadati</taxon>
        <taxon>Thermodesulfobacteriota</taxon>
        <taxon>Desulfobacteria</taxon>
        <taxon>Desulfobacterales</taxon>
        <taxon>Desulfococcaceae</taxon>
        <taxon>Desulfonema</taxon>
    </lineage>
</organism>
<dbReference type="AlphaFoldDB" id="A0A401FY78"/>
<feature type="domain" description="Peptidase A2" evidence="2">
    <location>
        <begin position="189"/>
        <end position="225"/>
    </location>
</feature>
<evidence type="ECO:0000256" key="1">
    <source>
        <dbReference type="ARBA" id="ARBA00022801"/>
    </source>
</evidence>
<dbReference type="Pfam" id="PF13650">
    <property type="entry name" value="Asp_protease_2"/>
    <property type="match status" value="1"/>
</dbReference>
<dbReference type="CDD" id="cd05483">
    <property type="entry name" value="retropepsin_like_bacteria"/>
    <property type="match status" value="1"/>
</dbReference>
<dbReference type="Gene3D" id="2.40.70.10">
    <property type="entry name" value="Acid Proteases"/>
    <property type="match status" value="1"/>
</dbReference>
<evidence type="ECO:0000313" key="3">
    <source>
        <dbReference type="EMBL" id="GBC61910.1"/>
    </source>
</evidence>
<dbReference type="SUPFAM" id="SSF50630">
    <property type="entry name" value="Acid proteases"/>
    <property type="match status" value="1"/>
</dbReference>
<dbReference type="OrthoDB" id="5394411at2"/>
<sequence length="290" mass="32373">MNRINIIFTSGVFLFLTLMYIPVVNALDVRLEGERLSVRADRVPLQTFLRHLNGMGITVRVDPQLNPEITAAFENRPVEDGLKTVLKSLDHIFIWEAVNAPAGTSRPRQFRLAEVQIFQPGKKDMMVRIGGGEQRRSAAEDDDTETTAAVPERNGAASLIQPSETEVIIRGNKVFVPVALGYEGNEIKTTLVLDTGADSTVLHRDTVESLGLESQSRAKALGVGGIEIETDISTLDYVQVGPHRKTDLRVAVVEYQGDRNEHYNGLLGMNFLKNFKYVIDFDRQVIRWEP</sequence>
<accession>A0A401FY78</accession>
<dbReference type="GO" id="GO:0004190">
    <property type="term" value="F:aspartic-type endopeptidase activity"/>
    <property type="evidence" value="ECO:0007669"/>
    <property type="project" value="InterPro"/>
</dbReference>
<name>A0A401FY78_9BACT</name>
<proteinExistence type="predicted"/>
<dbReference type="Proteomes" id="UP000288096">
    <property type="component" value="Unassembled WGS sequence"/>
</dbReference>
<dbReference type="InterPro" id="IPR034122">
    <property type="entry name" value="Retropepsin-like_bacterial"/>
</dbReference>
<dbReference type="PROSITE" id="PS50175">
    <property type="entry name" value="ASP_PROT_RETROV"/>
    <property type="match status" value="1"/>
</dbReference>
<gene>
    <name evidence="3" type="ORF">DENIS_2872</name>
</gene>